<name>A0A371GSZ3_MUCPR</name>
<accession>A0A371GSZ3</accession>
<organism evidence="1 2">
    <name type="scientific">Mucuna pruriens</name>
    <name type="common">Velvet bean</name>
    <name type="synonym">Dolichos pruriens</name>
    <dbReference type="NCBI Taxonomy" id="157652"/>
    <lineage>
        <taxon>Eukaryota</taxon>
        <taxon>Viridiplantae</taxon>
        <taxon>Streptophyta</taxon>
        <taxon>Embryophyta</taxon>
        <taxon>Tracheophyta</taxon>
        <taxon>Spermatophyta</taxon>
        <taxon>Magnoliopsida</taxon>
        <taxon>eudicotyledons</taxon>
        <taxon>Gunneridae</taxon>
        <taxon>Pentapetalae</taxon>
        <taxon>rosids</taxon>
        <taxon>fabids</taxon>
        <taxon>Fabales</taxon>
        <taxon>Fabaceae</taxon>
        <taxon>Papilionoideae</taxon>
        <taxon>50 kb inversion clade</taxon>
        <taxon>NPAAA clade</taxon>
        <taxon>indigoferoid/millettioid clade</taxon>
        <taxon>Phaseoleae</taxon>
        <taxon>Mucuna</taxon>
    </lineage>
</organism>
<dbReference type="Proteomes" id="UP000257109">
    <property type="component" value="Unassembled WGS sequence"/>
</dbReference>
<evidence type="ECO:0000313" key="1">
    <source>
        <dbReference type="EMBL" id="RDX93586.1"/>
    </source>
</evidence>
<evidence type="ECO:0000313" key="2">
    <source>
        <dbReference type="Proteomes" id="UP000257109"/>
    </source>
</evidence>
<evidence type="ECO:0008006" key="3">
    <source>
        <dbReference type="Google" id="ProtNLM"/>
    </source>
</evidence>
<feature type="non-terminal residue" evidence="1">
    <location>
        <position position="1"/>
    </location>
</feature>
<comment type="caution">
    <text evidence="1">The sequence shown here is derived from an EMBL/GenBank/DDBJ whole genome shotgun (WGS) entry which is preliminary data.</text>
</comment>
<protein>
    <recommendedName>
        <fullName evidence="3">DUF4216 domain-containing protein</fullName>
    </recommendedName>
</protein>
<proteinExistence type="predicted"/>
<dbReference type="AlphaFoldDB" id="A0A371GSZ3"/>
<dbReference type="EMBL" id="QJKJ01004579">
    <property type="protein sequence ID" value="RDX93586.1"/>
    <property type="molecule type" value="Genomic_DNA"/>
</dbReference>
<gene>
    <name evidence="1" type="ORF">CR513_24136</name>
</gene>
<sequence length="121" mass="14124">MPHNVDEGEGSSSSPLISIFNYPGHASVKSHQYYFEHDMQAFHMYVLQNYEEVEPYLKQSVWNCSSKAITKIQAKKVYYMPYPEGHCDWLTIIKIKTHSEIMDNIFNQPNNEAPCQDVYEV</sequence>
<keyword evidence="2" id="KW-1185">Reference proteome</keyword>
<reference evidence="1" key="1">
    <citation type="submission" date="2018-05" db="EMBL/GenBank/DDBJ databases">
        <title>Draft genome of Mucuna pruriens seed.</title>
        <authorList>
            <person name="Nnadi N.E."/>
            <person name="Vos R."/>
            <person name="Hasami M.H."/>
            <person name="Devisetty U.K."/>
            <person name="Aguiy J.C."/>
        </authorList>
    </citation>
    <scope>NUCLEOTIDE SEQUENCE [LARGE SCALE GENOMIC DNA]</scope>
    <source>
        <strain evidence="1">JCA_2017</strain>
    </source>
</reference>